<protein>
    <recommendedName>
        <fullName evidence="11">Tat pathway signal sequence</fullName>
    </recommendedName>
</protein>
<sequence>MAKHSYEEVEGQLLDSDEVELDSQFSHQKRRSSWQRTCDNAYRLFSFCLMAYIASMVTFPGAFKRSCSCQAEETAAAMLAEEDERRPSLVPEEHVQYVVRPEWVSLRHPWNLPPSKELDRAWDKLLYALNVRVSPDELDMINENSTNRVRVEDGDYAAVIGVYHHMHCLNNLRRIVHWDYYGPLLAKAKGFNPEGYTKEHSGHCIDSIRQALMCHANTDIYTIEWVDDDAFPVAPDLRSKAVAKCVDWNHLDSWARQRALLPGRFHTLPGPFPSSAVKKNQDELS</sequence>
<dbReference type="GO" id="GO:0043386">
    <property type="term" value="P:mycotoxin biosynthetic process"/>
    <property type="evidence" value="ECO:0007669"/>
    <property type="project" value="InterPro"/>
</dbReference>
<proteinExistence type="inferred from homology"/>
<gene>
    <name evidence="9" type="ORF">QBC37DRAFT_338389</name>
</gene>
<comment type="similarity">
    <text evidence="7">Belongs to the ustYa family.</text>
</comment>
<keyword evidence="2 8" id="KW-0812">Transmembrane</keyword>
<evidence type="ECO:0000256" key="3">
    <source>
        <dbReference type="ARBA" id="ARBA00022989"/>
    </source>
</evidence>
<evidence type="ECO:0000256" key="4">
    <source>
        <dbReference type="ARBA" id="ARBA00023026"/>
    </source>
</evidence>
<dbReference type="AlphaFoldDB" id="A0AAN6YCX6"/>
<dbReference type="PANTHER" id="PTHR33365">
    <property type="entry name" value="YALI0B05434P"/>
    <property type="match status" value="1"/>
</dbReference>
<keyword evidence="5 8" id="KW-0472">Membrane</keyword>
<keyword evidence="4" id="KW-0843">Virulence</keyword>
<evidence type="ECO:0008006" key="11">
    <source>
        <dbReference type="Google" id="ProtNLM"/>
    </source>
</evidence>
<dbReference type="Proteomes" id="UP001301769">
    <property type="component" value="Unassembled WGS sequence"/>
</dbReference>
<dbReference type="EMBL" id="MU858070">
    <property type="protein sequence ID" value="KAK4216300.1"/>
    <property type="molecule type" value="Genomic_DNA"/>
</dbReference>
<evidence type="ECO:0000313" key="9">
    <source>
        <dbReference type="EMBL" id="KAK4216300.1"/>
    </source>
</evidence>
<evidence type="ECO:0000256" key="5">
    <source>
        <dbReference type="ARBA" id="ARBA00023136"/>
    </source>
</evidence>
<organism evidence="9 10">
    <name type="scientific">Rhypophila decipiens</name>
    <dbReference type="NCBI Taxonomy" id="261697"/>
    <lineage>
        <taxon>Eukaryota</taxon>
        <taxon>Fungi</taxon>
        <taxon>Dikarya</taxon>
        <taxon>Ascomycota</taxon>
        <taxon>Pezizomycotina</taxon>
        <taxon>Sordariomycetes</taxon>
        <taxon>Sordariomycetidae</taxon>
        <taxon>Sordariales</taxon>
        <taxon>Naviculisporaceae</taxon>
        <taxon>Rhypophila</taxon>
    </lineage>
</organism>
<reference evidence="9" key="2">
    <citation type="submission" date="2023-05" db="EMBL/GenBank/DDBJ databases">
        <authorList>
            <consortium name="Lawrence Berkeley National Laboratory"/>
            <person name="Steindorff A."/>
            <person name="Hensen N."/>
            <person name="Bonometti L."/>
            <person name="Westerberg I."/>
            <person name="Brannstrom I.O."/>
            <person name="Guillou S."/>
            <person name="Cros-Aarteil S."/>
            <person name="Calhoun S."/>
            <person name="Haridas S."/>
            <person name="Kuo A."/>
            <person name="Mondo S."/>
            <person name="Pangilinan J."/>
            <person name="Riley R."/>
            <person name="Labutti K."/>
            <person name="Andreopoulos B."/>
            <person name="Lipzen A."/>
            <person name="Chen C."/>
            <person name="Yanf M."/>
            <person name="Daum C."/>
            <person name="Ng V."/>
            <person name="Clum A."/>
            <person name="Ohm R."/>
            <person name="Martin F."/>
            <person name="Silar P."/>
            <person name="Natvig D."/>
            <person name="Lalanne C."/>
            <person name="Gautier V."/>
            <person name="Ament-Velasquez S.L."/>
            <person name="Kruys A."/>
            <person name="Hutchinson M.I."/>
            <person name="Powell A.J."/>
            <person name="Barry K."/>
            <person name="Miller A.N."/>
            <person name="Grigoriev I.V."/>
            <person name="Debuchy R."/>
            <person name="Gladieux P."/>
            <person name="Thoren M.H."/>
            <person name="Johannesson H."/>
        </authorList>
    </citation>
    <scope>NUCLEOTIDE SEQUENCE</scope>
    <source>
        <strain evidence="9">PSN293</strain>
    </source>
</reference>
<comment type="subcellular location">
    <subcellularLocation>
        <location evidence="1">Membrane</location>
        <topology evidence="1">Single-pass membrane protein</topology>
    </subcellularLocation>
</comment>
<dbReference type="Pfam" id="PF11807">
    <property type="entry name" value="UstYa"/>
    <property type="match status" value="1"/>
</dbReference>
<dbReference type="GO" id="GO:0016020">
    <property type="term" value="C:membrane"/>
    <property type="evidence" value="ECO:0007669"/>
    <property type="project" value="UniProtKB-SubCell"/>
</dbReference>
<evidence type="ECO:0000313" key="10">
    <source>
        <dbReference type="Proteomes" id="UP001301769"/>
    </source>
</evidence>
<evidence type="ECO:0000256" key="1">
    <source>
        <dbReference type="ARBA" id="ARBA00004167"/>
    </source>
</evidence>
<name>A0AAN6YCX6_9PEZI</name>
<dbReference type="InterPro" id="IPR021765">
    <property type="entry name" value="UstYa-like"/>
</dbReference>
<keyword evidence="6" id="KW-0325">Glycoprotein</keyword>
<feature type="transmembrane region" description="Helical" evidence="8">
    <location>
        <begin position="41"/>
        <end position="63"/>
    </location>
</feature>
<evidence type="ECO:0000256" key="8">
    <source>
        <dbReference type="SAM" id="Phobius"/>
    </source>
</evidence>
<reference evidence="9" key="1">
    <citation type="journal article" date="2023" name="Mol. Phylogenet. Evol.">
        <title>Genome-scale phylogeny and comparative genomics of the fungal order Sordariales.</title>
        <authorList>
            <person name="Hensen N."/>
            <person name="Bonometti L."/>
            <person name="Westerberg I."/>
            <person name="Brannstrom I.O."/>
            <person name="Guillou S."/>
            <person name="Cros-Aarteil S."/>
            <person name="Calhoun S."/>
            <person name="Haridas S."/>
            <person name="Kuo A."/>
            <person name="Mondo S."/>
            <person name="Pangilinan J."/>
            <person name="Riley R."/>
            <person name="LaButti K."/>
            <person name="Andreopoulos B."/>
            <person name="Lipzen A."/>
            <person name="Chen C."/>
            <person name="Yan M."/>
            <person name="Daum C."/>
            <person name="Ng V."/>
            <person name="Clum A."/>
            <person name="Steindorff A."/>
            <person name="Ohm R.A."/>
            <person name="Martin F."/>
            <person name="Silar P."/>
            <person name="Natvig D.O."/>
            <person name="Lalanne C."/>
            <person name="Gautier V."/>
            <person name="Ament-Velasquez S.L."/>
            <person name="Kruys A."/>
            <person name="Hutchinson M.I."/>
            <person name="Powell A.J."/>
            <person name="Barry K."/>
            <person name="Miller A.N."/>
            <person name="Grigoriev I.V."/>
            <person name="Debuchy R."/>
            <person name="Gladieux P."/>
            <person name="Hiltunen Thoren M."/>
            <person name="Johannesson H."/>
        </authorList>
    </citation>
    <scope>NUCLEOTIDE SEQUENCE</scope>
    <source>
        <strain evidence="9">PSN293</strain>
    </source>
</reference>
<dbReference type="PANTHER" id="PTHR33365:SF12">
    <property type="entry name" value="TAT PATHWAY SIGNAL SEQUENCE"/>
    <property type="match status" value="1"/>
</dbReference>
<evidence type="ECO:0000256" key="6">
    <source>
        <dbReference type="ARBA" id="ARBA00023180"/>
    </source>
</evidence>
<comment type="caution">
    <text evidence="9">The sequence shown here is derived from an EMBL/GenBank/DDBJ whole genome shotgun (WGS) entry which is preliminary data.</text>
</comment>
<evidence type="ECO:0000256" key="2">
    <source>
        <dbReference type="ARBA" id="ARBA00022692"/>
    </source>
</evidence>
<evidence type="ECO:0000256" key="7">
    <source>
        <dbReference type="ARBA" id="ARBA00035112"/>
    </source>
</evidence>
<keyword evidence="10" id="KW-1185">Reference proteome</keyword>
<keyword evidence="3 8" id="KW-1133">Transmembrane helix</keyword>
<accession>A0AAN6YCX6</accession>